<comment type="caution">
    <text evidence="6">The sequence shown here is derived from an EMBL/GenBank/DDBJ whole genome shotgun (WGS) entry which is preliminary data.</text>
</comment>
<dbReference type="OrthoDB" id="5730196at2"/>
<dbReference type="Pfam" id="PF25917">
    <property type="entry name" value="BSH_RND"/>
    <property type="match status" value="1"/>
</dbReference>
<dbReference type="InterPro" id="IPR006143">
    <property type="entry name" value="RND_pump_MFP"/>
</dbReference>
<evidence type="ECO:0000259" key="5">
    <source>
        <dbReference type="Pfam" id="PF25917"/>
    </source>
</evidence>
<proteinExistence type="inferred from homology"/>
<dbReference type="Proteomes" id="UP000294575">
    <property type="component" value="Unassembled WGS sequence"/>
</dbReference>
<feature type="coiled-coil region" evidence="3">
    <location>
        <begin position="90"/>
        <end position="150"/>
    </location>
</feature>
<evidence type="ECO:0000313" key="7">
    <source>
        <dbReference type="Proteomes" id="UP000294575"/>
    </source>
</evidence>
<evidence type="ECO:0000256" key="1">
    <source>
        <dbReference type="ARBA" id="ARBA00009477"/>
    </source>
</evidence>
<dbReference type="PANTHER" id="PTHR30469">
    <property type="entry name" value="MULTIDRUG RESISTANCE PROTEIN MDTA"/>
    <property type="match status" value="1"/>
</dbReference>
<feature type="chain" id="PRO_5020505907" evidence="4">
    <location>
        <begin position="23"/>
        <end position="339"/>
    </location>
</feature>
<keyword evidence="7" id="KW-1185">Reference proteome</keyword>
<sequence>MSRFLAAFLCLSVFLAGSPTMAQTPALAKVQSLSATRSAAYDGQIEAVTQTRMAAQVPGLIKQVLVKAGDQVSKGQLLLEIDDSQARQQQAAMQAQAAATRAQLQALTSELQRQQQLFERNYISKGALERIEAEQRATRAQLNAQQAQASAAAVQTGFFRITAPYDGILIDVPVEQGDMAMPGMPLLSLFDPAALRVGVSVPVAALAGGLPDTSQILVSHGQQQLAVSAVEQLPTADAGSQTRRLRLNLESGANAVPGQSVKVRLQRSAAGEQQRLFIPAAAVVRRAELTAVYVQSATTGKALLRQVRLGANEGELVEVLSGLAEGEQVHLDPHAANRE</sequence>
<feature type="signal peptide" evidence="4">
    <location>
        <begin position="1"/>
        <end position="22"/>
    </location>
</feature>
<evidence type="ECO:0000313" key="6">
    <source>
        <dbReference type="EMBL" id="TDQ39999.1"/>
    </source>
</evidence>
<evidence type="ECO:0000256" key="3">
    <source>
        <dbReference type="SAM" id="Coils"/>
    </source>
</evidence>
<dbReference type="SUPFAM" id="SSF111369">
    <property type="entry name" value="HlyD-like secretion proteins"/>
    <property type="match status" value="1"/>
</dbReference>
<protein>
    <submittedName>
        <fullName evidence="6">RND family efflux transporter MFP subunit</fullName>
    </submittedName>
</protein>
<name>A0A4R6U5T5_9GAMM</name>
<comment type="similarity">
    <text evidence="1">Belongs to the membrane fusion protein (MFP) (TC 8.A.1) family.</text>
</comment>
<keyword evidence="2 3" id="KW-0175">Coiled coil</keyword>
<dbReference type="PANTHER" id="PTHR30469:SF15">
    <property type="entry name" value="HLYD FAMILY OF SECRETION PROTEINS"/>
    <property type="match status" value="1"/>
</dbReference>
<dbReference type="Gene3D" id="2.40.50.100">
    <property type="match status" value="1"/>
</dbReference>
<dbReference type="RefSeq" id="WP_101496712.1">
    <property type="nucleotide sequence ID" value="NZ_LNJZ01000007.1"/>
</dbReference>
<dbReference type="GO" id="GO:0015562">
    <property type="term" value="F:efflux transmembrane transporter activity"/>
    <property type="evidence" value="ECO:0007669"/>
    <property type="project" value="TreeGrafter"/>
</dbReference>
<reference evidence="6 7" key="1">
    <citation type="submission" date="2019-03" db="EMBL/GenBank/DDBJ databases">
        <title>Genomic Encyclopedia of Type Strains, Phase IV (KMG-IV): sequencing the most valuable type-strain genomes for metagenomic binning, comparative biology and taxonomic classification.</title>
        <authorList>
            <person name="Goeker M."/>
        </authorList>
    </citation>
    <scope>NUCLEOTIDE SEQUENCE [LARGE SCALE GENOMIC DNA]</scope>
    <source>
        <strain evidence="6 7">DSM 28679</strain>
    </source>
</reference>
<accession>A0A4R6U5T5</accession>
<dbReference type="Gene3D" id="2.40.420.20">
    <property type="match status" value="1"/>
</dbReference>
<evidence type="ECO:0000256" key="4">
    <source>
        <dbReference type="SAM" id="SignalP"/>
    </source>
</evidence>
<keyword evidence="4" id="KW-0732">Signal</keyword>
<dbReference type="EMBL" id="SNYK01000001">
    <property type="protein sequence ID" value="TDQ39999.1"/>
    <property type="molecule type" value="Genomic_DNA"/>
</dbReference>
<feature type="domain" description="Multidrug resistance protein MdtA-like barrel-sandwich hybrid" evidence="5">
    <location>
        <begin position="53"/>
        <end position="183"/>
    </location>
</feature>
<evidence type="ECO:0000256" key="2">
    <source>
        <dbReference type="ARBA" id="ARBA00023054"/>
    </source>
</evidence>
<dbReference type="GO" id="GO:1990281">
    <property type="term" value="C:efflux pump complex"/>
    <property type="evidence" value="ECO:0007669"/>
    <property type="project" value="TreeGrafter"/>
</dbReference>
<organism evidence="6 7">
    <name type="scientific">Thiopseudomonas denitrificans</name>
    <dbReference type="NCBI Taxonomy" id="1501432"/>
    <lineage>
        <taxon>Bacteria</taxon>
        <taxon>Pseudomonadati</taxon>
        <taxon>Pseudomonadota</taxon>
        <taxon>Gammaproteobacteria</taxon>
        <taxon>Pseudomonadales</taxon>
        <taxon>Pseudomonadaceae</taxon>
        <taxon>Thiopseudomonas</taxon>
    </lineage>
</organism>
<dbReference type="AlphaFoldDB" id="A0A4R6U5T5"/>
<dbReference type="Gene3D" id="1.10.287.470">
    <property type="entry name" value="Helix hairpin bin"/>
    <property type="match status" value="1"/>
</dbReference>
<dbReference type="NCBIfam" id="TIGR01730">
    <property type="entry name" value="RND_mfp"/>
    <property type="match status" value="1"/>
</dbReference>
<gene>
    <name evidence="6" type="ORF">DFQ45_101131</name>
</gene>
<dbReference type="InterPro" id="IPR058625">
    <property type="entry name" value="MdtA-like_BSH"/>
</dbReference>
<dbReference type="Gene3D" id="2.40.30.170">
    <property type="match status" value="1"/>
</dbReference>